<name>A0A833R5J0_9POAL</name>
<evidence type="ECO:0000313" key="2">
    <source>
        <dbReference type="Proteomes" id="UP000623129"/>
    </source>
</evidence>
<dbReference type="Proteomes" id="UP000623129">
    <property type="component" value="Unassembled WGS sequence"/>
</dbReference>
<dbReference type="AlphaFoldDB" id="A0A833R5J0"/>
<organism evidence="1 2">
    <name type="scientific">Carex littledalei</name>
    <dbReference type="NCBI Taxonomy" id="544730"/>
    <lineage>
        <taxon>Eukaryota</taxon>
        <taxon>Viridiplantae</taxon>
        <taxon>Streptophyta</taxon>
        <taxon>Embryophyta</taxon>
        <taxon>Tracheophyta</taxon>
        <taxon>Spermatophyta</taxon>
        <taxon>Magnoliopsida</taxon>
        <taxon>Liliopsida</taxon>
        <taxon>Poales</taxon>
        <taxon>Cyperaceae</taxon>
        <taxon>Cyperoideae</taxon>
        <taxon>Cariceae</taxon>
        <taxon>Carex</taxon>
        <taxon>Carex subgen. Euthyceras</taxon>
    </lineage>
</organism>
<gene>
    <name evidence="1" type="ORF">FCM35_KLT03645</name>
</gene>
<comment type="caution">
    <text evidence="1">The sequence shown here is derived from an EMBL/GenBank/DDBJ whole genome shotgun (WGS) entry which is preliminary data.</text>
</comment>
<reference evidence="1" key="1">
    <citation type="submission" date="2020-01" db="EMBL/GenBank/DDBJ databases">
        <title>Genome sequence of Kobresia littledalei, the first chromosome-level genome in the family Cyperaceae.</title>
        <authorList>
            <person name="Qu G."/>
        </authorList>
    </citation>
    <scope>NUCLEOTIDE SEQUENCE</scope>
    <source>
        <strain evidence="1">C.B.Clarke</strain>
        <tissue evidence="1">Leaf</tissue>
    </source>
</reference>
<proteinExistence type="predicted"/>
<dbReference type="EMBL" id="SWLB01000013">
    <property type="protein sequence ID" value="KAF3330291.1"/>
    <property type="molecule type" value="Genomic_DNA"/>
</dbReference>
<evidence type="ECO:0000313" key="1">
    <source>
        <dbReference type="EMBL" id="KAF3330291.1"/>
    </source>
</evidence>
<sequence length="116" mass="12976">MEGLREANADLTVFVHPCLSADVSYAVRRQLSSLLFTSISGVDAFVSRLDKKHAIKVGSMIRFSVKSVDEELIHVTGSLLQPNTGCLRRLCKHWSDDASHDRFEAKNDIDMLNQKS</sequence>
<keyword evidence="2" id="KW-1185">Reference proteome</keyword>
<dbReference type="OrthoDB" id="10250504at2759"/>
<accession>A0A833R5J0</accession>
<protein>
    <submittedName>
        <fullName evidence="1">Uncharacterized protein</fullName>
    </submittedName>
</protein>